<dbReference type="Gene3D" id="3.30.450.30">
    <property type="entry name" value="Dynein light chain 2a, cytoplasmic"/>
    <property type="match status" value="1"/>
</dbReference>
<dbReference type="EMBL" id="CAICTM010000185">
    <property type="protein sequence ID" value="CAB9504129.1"/>
    <property type="molecule type" value="Genomic_DNA"/>
</dbReference>
<evidence type="ECO:0000256" key="1">
    <source>
        <dbReference type="ARBA" id="ARBA00005356"/>
    </source>
</evidence>
<evidence type="ECO:0000313" key="2">
    <source>
        <dbReference type="EMBL" id="CAB9504129.1"/>
    </source>
</evidence>
<accession>A0A9N8DK66</accession>
<keyword evidence="3" id="KW-1185">Reference proteome</keyword>
<dbReference type="PANTHER" id="PTHR13378:SF1">
    <property type="entry name" value="RAGULATOR COMPLEX PROTEIN LAMTOR3"/>
    <property type="match status" value="1"/>
</dbReference>
<evidence type="ECO:0000313" key="3">
    <source>
        <dbReference type="Proteomes" id="UP001153069"/>
    </source>
</evidence>
<comment type="similarity">
    <text evidence="1">Belongs to the LAMTOR3 family.</text>
</comment>
<proteinExistence type="inferred from homology"/>
<dbReference type="Pfam" id="PF08923">
    <property type="entry name" value="MAPKK1_Int"/>
    <property type="match status" value="1"/>
</dbReference>
<dbReference type="GO" id="GO:0071986">
    <property type="term" value="C:Ragulator complex"/>
    <property type="evidence" value="ECO:0007669"/>
    <property type="project" value="TreeGrafter"/>
</dbReference>
<protein>
    <submittedName>
        <fullName evidence="2">Uncharacterized protein</fullName>
    </submittedName>
</protein>
<sequence>MAASVGLLPSSLQSSLQQILQRVNKCNGGIRVILLSTAEGVPLARVYADSSQPLNEDVLSAIESTWAPASKQCPMLNMGKEVKTVTAIYDHGILMHVYQVPLVLTILGNPQANIGVLRSTAIPLLKEVLEPLCSTLLNSLAPGRD</sequence>
<dbReference type="Proteomes" id="UP001153069">
    <property type="component" value="Unassembled WGS sequence"/>
</dbReference>
<organism evidence="2 3">
    <name type="scientific">Seminavis robusta</name>
    <dbReference type="NCBI Taxonomy" id="568900"/>
    <lineage>
        <taxon>Eukaryota</taxon>
        <taxon>Sar</taxon>
        <taxon>Stramenopiles</taxon>
        <taxon>Ochrophyta</taxon>
        <taxon>Bacillariophyta</taxon>
        <taxon>Bacillariophyceae</taxon>
        <taxon>Bacillariophycidae</taxon>
        <taxon>Naviculales</taxon>
        <taxon>Naviculaceae</taxon>
        <taxon>Seminavis</taxon>
    </lineage>
</organism>
<dbReference type="GO" id="GO:0032008">
    <property type="term" value="P:positive regulation of TOR signaling"/>
    <property type="evidence" value="ECO:0007669"/>
    <property type="project" value="TreeGrafter"/>
</dbReference>
<reference evidence="2" key="1">
    <citation type="submission" date="2020-06" db="EMBL/GenBank/DDBJ databases">
        <authorList>
            <consortium name="Plant Systems Biology data submission"/>
        </authorList>
    </citation>
    <scope>NUCLEOTIDE SEQUENCE</scope>
    <source>
        <strain evidence="2">D6</strain>
    </source>
</reference>
<dbReference type="SUPFAM" id="SSF103196">
    <property type="entry name" value="Roadblock/LC7 domain"/>
    <property type="match status" value="1"/>
</dbReference>
<gene>
    <name evidence="2" type="ORF">SEMRO_186_G080770.1</name>
</gene>
<name>A0A9N8DK66_9STRA</name>
<dbReference type="InterPro" id="IPR015019">
    <property type="entry name" value="LAMTOR3"/>
</dbReference>
<dbReference type="PANTHER" id="PTHR13378">
    <property type="entry name" value="REGULATOR COMPLEX PROTEIN LAMTOR3"/>
    <property type="match status" value="1"/>
</dbReference>
<dbReference type="AlphaFoldDB" id="A0A9N8DK66"/>
<dbReference type="SMART" id="SM01278">
    <property type="entry name" value="MAPKK1_Int"/>
    <property type="match status" value="1"/>
</dbReference>
<dbReference type="GO" id="GO:0071230">
    <property type="term" value="P:cellular response to amino acid stimulus"/>
    <property type="evidence" value="ECO:0007669"/>
    <property type="project" value="TreeGrafter"/>
</dbReference>
<comment type="caution">
    <text evidence="2">The sequence shown here is derived from an EMBL/GenBank/DDBJ whole genome shotgun (WGS) entry which is preliminary data.</text>
</comment>
<dbReference type="OrthoDB" id="343907at2759"/>